<dbReference type="Proteomes" id="UP001283361">
    <property type="component" value="Unassembled WGS sequence"/>
</dbReference>
<dbReference type="Pfam" id="PF24536">
    <property type="entry name" value="NXPE4_C"/>
    <property type="match status" value="1"/>
</dbReference>
<dbReference type="AlphaFoldDB" id="A0AAE0YMM6"/>
<gene>
    <name evidence="3" type="ORF">RRG08_043425</name>
</gene>
<keyword evidence="4" id="KW-1185">Reference proteome</keyword>
<keyword evidence="1" id="KW-0812">Transmembrane</keyword>
<protein>
    <recommendedName>
        <fullName evidence="2">NXPE C-terminal domain-containing protein</fullName>
    </recommendedName>
</protein>
<sequence>MSKLKLLEDMRTRDEIVFKLPVKYVRLCRMFAVSLAFCVTSLLFVVIYENQRSRLHHLVQPLLSQQSTVNSPATPSPRAPWIKWKAQLHPELMVHPWTGKTLQPLMADMKPFTQQSDYDYLQNHIISAGLNISRIAQLKVDYEPLDIEKELLSEAALTDALKVPNESYTKVAILNPKPTHSVGQTVAIRIDIYNGYGHPMARGGDVIWVWLTEKEKGAALAAHITDFRNGTYLAEAPVLWIGQITIKVSVRYPRESLRALLYTRHTMKSLRYVAAGYVTNSDSESTLCLPFPRIPGYHTLCNFTARNHGQSWYCGHPRKPSLRCADWVLMRDLEFPKPLPLTAAEDVVLSTALQKPVPRLVHQNLTLLVTSGQQRIPPPCDPFNHTHTWFDQTPRGYFFQRTWIPTACTVPPPLAELWLHCLRDTTVVMAGDSNLLMWFSRIKQRINCEITRARQDAVWHTPLTCRRPDINFTMSWKLHGYPEHPNSNHWAELSDFTSVCERIDSVPAVGKHIVIIHMYIHFTIHHYSILLNRLKCVKRAIEELLRRNPNARVLIRAPHHAYHGWNPIYGGDMTVPIYVELLRREFRGLYNRVVFLNLWDMSVAGENTDYHPDEWIDQQMVNFALSHACNMAPALRL</sequence>
<name>A0AAE0YMM6_9GAST</name>
<evidence type="ECO:0000313" key="3">
    <source>
        <dbReference type="EMBL" id="KAK3749520.1"/>
    </source>
</evidence>
<organism evidence="3 4">
    <name type="scientific">Elysia crispata</name>
    <name type="common">lettuce slug</name>
    <dbReference type="NCBI Taxonomy" id="231223"/>
    <lineage>
        <taxon>Eukaryota</taxon>
        <taxon>Metazoa</taxon>
        <taxon>Spiralia</taxon>
        <taxon>Lophotrochozoa</taxon>
        <taxon>Mollusca</taxon>
        <taxon>Gastropoda</taxon>
        <taxon>Heterobranchia</taxon>
        <taxon>Euthyneura</taxon>
        <taxon>Panpulmonata</taxon>
        <taxon>Sacoglossa</taxon>
        <taxon>Placobranchoidea</taxon>
        <taxon>Plakobranchidae</taxon>
        <taxon>Elysia</taxon>
    </lineage>
</organism>
<comment type="caution">
    <text evidence="3">The sequence shown here is derived from an EMBL/GenBank/DDBJ whole genome shotgun (WGS) entry which is preliminary data.</text>
</comment>
<dbReference type="InterPro" id="IPR057106">
    <property type="entry name" value="NXPE4_C"/>
</dbReference>
<dbReference type="PANTHER" id="PTHR16165">
    <property type="entry name" value="NXPE FAMILY MEMBER"/>
    <property type="match status" value="1"/>
</dbReference>
<dbReference type="SUPFAM" id="SSF81296">
    <property type="entry name" value="E set domains"/>
    <property type="match status" value="1"/>
</dbReference>
<dbReference type="InterPro" id="IPR014756">
    <property type="entry name" value="Ig_E-set"/>
</dbReference>
<keyword evidence="1" id="KW-0472">Membrane</keyword>
<dbReference type="EMBL" id="JAWDGP010005937">
    <property type="protein sequence ID" value="KAK3749520.1"/>
    <property type="molecule type" value="Genomic_DNA"/>
</dbReference>
<reference evidence="3" key="1">
    <citation type="journal article" date="2023" name="G3 (Bethesda)">
        <title>A reference genome for the long-term kleptoplast-retaining sea slug Elysia crispata morphotype clarki.</title>
        <authorList>
            <person name="Eastman K.E."/>
            <person name="Pendleton A.L."/>
            <person name="Shaikh M.A."/>
            <person name="Suttiyut T."/>
            <person name="Ogas R."/>
            <person name="Tomko P."/>
            <person name="Gavelis G."/>
            <person name="Widhalm J.R."/>
            <person name="Wisecaver J.H."/>
        </authorList>
    </citation>
    <scope>NUCLEOTIDE SEQUENCE</scope>
    <source>
        <strain evidence="3">ECLA1</strain>
    </source>
</reference>
<feature type="transmembrane region" description="Helical" evidence="1">
    <location>
        <begin position="27"/>
        <end position="48"/>
    </location>
</feature>
<dbReference type="PANTHER" id="PTHR16165:SF5">
    <property type="entry name" value="NXPE FAMILY MEMBER 3"/>
    <property type="match status" value="1"/>
</dbReference>
<accession>A0AAE0YMM6</accession>
<evidence type="ECO:0000313" key="4">
    <source>
        <dbReference type="Proteomes" id="UP001283361"/>
    </source>
</evidence>
<proteinExistence type="predicted"/>
<feature type="domain" description="NXPE C-terminal" evidence="2">
    <location>
        <begin position="403"/>
        <end position="629"/>
    </location>
</feature>
<evidence type="ECO:0000256" key="1">
    <source>
        <dbReference type="SAM" id="Phobius"/>
    </source>
</evidence>
<keyword evidence="1" id="KW-1133">Transmembrane helix</keyword>
<evidence type="ECO:0000259" key="2">
    <source>
        <dbReference type="Pfam" id="PF24536"/>
    </source>
</evidence>